<keyword evidence="1" id="KW-0732">Signal</keyword>
<organism evidence="2 3">
    <name type="scientific">Eiseniibacteriota bacterium</name>
    <dbReference type="NCBI Taxonomy" id="2212470"/>
    <lineage>
        <taxon>Bacteria</taxon>
        <taxon>Candidatus Eiseniibacteriota</taxon>
    </lineage>
</organism>
<accession>A0A948RVI8</accession>
<proteinExistence type="predicted"/>
<name>A0A948RVI8_UNCEI</name>
<comment type="caution">
    <text evidence="2">The sequence shown here is derived from an EMBL/GenBank/DDBJ whole genome shotgun (WGS) entry which is preliminary data.</text>
</comment>
<evidence type="ECO:0000313" key="2">
    <source>
        <dbReference type="EMBL" id="MBU2690751.1"/>
    </source>
</evidence>
<protein>
    <submittedName>
        <fullName evidence="2">Uncharacterized protein</fullName>
    </submittedName>
</protein>
<sequence>MVRSLTLLLIVFCMSPATHLAAQNPAAALGSRDEGAFLPDPGRLTICPESAFLRNDDQTFENAVSWQHEGVSGGPQYYGAWAEGYTASFVCGIQLVFAQVGEYTGATIDIYIWDSDTSGFIPVPGNVICYFPGVHIGTVAQYPNFSTYEREVCCDVGGLHFVGFWPNWPGAVSQFSVGADEDGAGEGMPRTKISPSTSYPSGWQLPNVVPIYESIVSLGIREYSGGNCGISPTVETSWGAIKSLY</sequence>
<dbReference type="EMBL" id="JAHJDP010000035">
    <property type="protein sequence ID" value="MBU2690751.1"/>
    <property type="molecule type" value="Genomic_DNA"/>
</dbReference>
<dbReference type="Proteomes" id="UP000777784">
    <property type="component" value="Unassembled WGS sequence"/>
</dbReference>
<dbReference type="AlphaFoldDB" id="A0A948RVI8"/>
<gene>
    <name evidence="2" type="ORF">KJ970_07460</name>
</gene>
<evidence type="ECO:0000256" key="1">
    <source>
        <dbReference type="SAM" id="SignalP"/>
    </source>
</evidence>
<evidence type="ECO:0000313" key="3">
    <source>
        <dbReference type="Proteomes" id="UP000777784"/>
    </source>
</evidence>
<feature type="signal peptide" evidence="1">
    <location>
        <begin position="1"/>
        <end position="21"/>
    </location>
</feature>
<feature type="chain" id="PRO_5037764794" evidence="1">
    <location>
        <begin position="22"/>
        <end position="245"/>
    </location>
</feature>
<reference evidence="2" key="1">
    <citation type="submission" date="2021-05" db="EMBL/GenBank/DDBJ databases">
        <title>Energy efficiency and biological interactions define the core microbiome of deep oligotrophic groundwater.</title>
        <authorList>
            <person name="Mehrshad M."/>
            <person name="Lopez-Fernandez M."/>
            <person name="Bell E."/>
            <person name="Bernier-Latmani R."/>
            <person name="Bertilsson S."/>
            <person name="Dopson M."/>
        </authorList>
    </citation>
    <scope>NUCLEOTIDE SEQUENCE</scope>
    <source>
        <strain evidence="2">Modern_marine.mb.64</strain>
    </source>
</reference>